<keyword evidence="3" id="KW-1185">Reference proteome</keyword>
<dbReference type="GO" id="GO:0016810">
    <property type="term" value="F:hydrolase activity, acting on carbon-nitrogen (but not peptide) bonds"/>
    <property type="evidence" value="ECO:0007669"/>
    <property type="project" value="InterPro"/>
</dbReference>
<protein>
    <submittedName>
        <fullName evidence="2">Amidohydrolase</fullName>
    </submittedName>
</protein>
<evidence type="ECO:0000313" key="3">
    <source>
        <dbReference type="Proteomes" id="UP000239047"/>
    </source>
</evidence>
<dbReference type="EMBL" id="PREZ01000004">
    <property type="protein sequence ID" value="PPA70379.1"/>
    <property type="molecule type" value="Genomic_DNA"/>
</dbReference>
<dbReference type="InterPro" id="IPR032466">
    <property type="entry name" value="Metal_Hydrolase"/>
</dbReference>
<name>A0A2S5GBL1_9BACL</name>
<dbReference type="Pfam" id="PF01979">
    <property type="entry name" value="Amidohydro_1"/>
    <property type="match status" value="1"/>
</dbReference>
<gene>
    <name evidence="2" type="ORF">C4B60_12435</name>
</gene>
<feature type="domain" description="Amidohydrolase-related" evidence="1">
    <location>
        <begin position="67"/>
        <end position="385"/>
    </location>
</feature>
<dbReference type="PANTHER" id="PTHR43135">
    <property type="entry name" value="ALPHA-D-RIBOSE 1-METHYLPHOSPHONATE 5-TRIPHOSPHATE DIPHOSPHATASE"/>
    <property type="match status" value="1"/>
</dbReference>
<evidence type="ECO:0000259" key="1">
    <source>
        <dbReference type="Pfam" id="PF01979"/>
    </source>
</evidence>
<dbReference type="SUPFAM" id="SSF51338">
    <property type="entry name" value="Composite domain of metallo-dependent hydrolases"/>
    <property type="match status" value="1"/>
</dbReference>
<dbReference type="InterPro" id="IPR051781">
    <property type="entry name" value="Metallo-dep_Hydrolase"/>
</dbReference>
<sequence>MGFFMQYSGGGAVVKGLRNISIETITNGFVPDGVIVFDEVIHYVGTPQNLPSFNKPIEWMDGGGAVAFPGLIDVHTHLGINEEGIGIEGDSFNELSSAVTPQIRVIDGINPFDEGYYRALMGGVTTVQVVPGSSNIIGGLTAIIKVKPGRPVEEQVLQSPSGLKIAFGENPILAHRNVATTRMGVAAVIREAFWHAKKNEGIAPATMAEEAMQYVLAHHLSVKAHAHQADDILTAIRIAKEFGLNLTIVHATDSLKILPQIKSSGYDVVLGPTMMGKLKVELANLSWEVYRAFEEAGIPFTITTDHPVVPIDELLTEARRAMSYGLSEKTAAEAITIQAARQLNLSDRIGSLEIGKDADIVLWSANPLKDFKAKPVMIFIDGEQVF</sequence>
<dbReference type="PANTHER" id="PTHR43135:SF3">
    <property type="entry name" value="ALPHA-D-RIBOSE 1-METHYLPHOSPHONATE 5-TRIPHOSPHATE DIPHOSPHATASE"/>
    <property type="match status" value="1"/>
</dbReference>
<dbReference type="InterPro" id="IPR011059">
    <property type="entry name" value="Metal-dep_hydrolase_composite"/>
</dbReference>
<dbReference type="InterPro" id="IPR006680">
    <property type="entry name" value="Amidohydro-rel"/>
</dbReference>
<organism evidence="2 3">
    <name type="scientific">Jeotgalibacillus proteolyticus</name>
    <dbReference type="NCBI Taxonomy" id="2082395"/>
    <lineage>
        <taxon>Bacteria</taxon>
        <taxon>Bacillati</taxon>
        <taxon>Bacillota</taxon>
        <taxon>Bacilli</taxon>
        <taxon>Bacillales</taxon>
        <taxon>Caryophanaceae</taxon>
        <taxon>Jeotgalibacillus</taxon>
    </lineage>
</organism>
<dbReference type="Gene3D" id="3.20.20.140">
    <property type="entry name" value="Metal-dependent hydrolases"/>
    <property type="match status" value="1"/>
</dbReference>
<dbReference type="Proteomes" id="UP000239047">
    <property type="component" value="Unassembled WGS sequence"/>
</dbReference>
<dbReference type="AlphaFoldDB" id="A0A2S5GBL1"/>
<evidence type="ECO:0000313" key="2">
    <source>
        <dbReference type="EMBL" id="PPA70379.1"/>
    </source>
</evidence>
<reference evidence="2 3" key="1">
    <citation type="submission" date="2018-02" db="EMBL/GenBank/DDBJ databases">
        <title>Jeotgalibacillus proteolyticum sp. nov. a protease producing bacterium isolated from ocean sediments of Laizhou Bay.</title>
        <authorList>
            <person name="Li Y."/>
        </authorList>
    </citation>
    <scope>NUCLEOTIDE SEQUENCE [LARGE SCALE GENOMIC DNA]</scope>
    <source>
        <strain evidence="2 3">22-7</strain>
    </source>
</reference>
<accession>A0A2S5GBL1</accession>
<keyword evidence="2" id="KW-0378">Hydrolase</keyword>
<comment type="caution">
    <text evidence="2">The sequence shown here is derived from an EMBL/GenBank/DDBJ whole genome shotgun (WGS) entry which is preliminary data.</text>
</comment>
<dbReference type="SUPFAM" id="SSF51556">
    <property type="entry name" value="Metallo-dependent hydrolases"/>
    <property type="match status" value="1"/>
</dbReference>
<proteinExistence type="predicted"/>